<sequence length="82" mass="9745">MLNYTMKSHKNGRTYNQPHFYIQNKGLNSGKALNDPIPNCFVVTTETEEQREALYYLCFHLQIGRYFSIFIIRKCNTVHNNR</sequence>
<dbReference type="EMBL" id="JBHMDX010000001">
    <property type="protein sequence ID" value="MFB9270560.1"/>
    <property type="molecule type" value="Genomic_DNA"/>
</dbReference>
<gene>
    <name evidence="1" type="ORF">ACFFT3_01560</name>
</gene>
<evidence type="ECO:0000313" key="1">
    <source>
        <dbReference type="EMBL" id="MFB9270560.1"/>
    </source>
</evidence>
<comment type="caution">
    <text evidence="1">The sequence shown here is derived from an EMBL/GenBank/DDBJ whole genome shotgun (WGS) entry which is preliminary data.</text>
</comment>
<name>A0ABV5JWX3_9FLAO</name>
<dbReference type="Proteomes" id="UP001589665">
    <property type="component" value="Unassembled WGS sequence"/>
</dbReference>
<accession>A0ABV5JWX3</accession>
<dbReference type="Pfam" id="PF22105">
    <property type="entry name" value="DUF6943"/>
    <property type="match status" value="1"/>
</dbReference>
<dbReference type="RefSeq" id="WP_386658495.1">
    <property type="nucleotide sequence ID" value="NZ_JBHMDX010000001.1"/>
</dbReference>
<dbReference type="InterPro" id="IPR054223">
    <property type="entry name" value="DUF6943"/>
</dbReference>
<organism evidence="1 2">
    <name type="scientific">Lutibacter litoralis</name>
    <dbReference type="NCBI Taxonomy" id="321268"/>
    <lineage>
        <taxon>Bacteria</taxon>
        <taxon>Pseudomonadati</taxon>
        <taxon>Bacteroidota</taxon>
        <taxon>Flavobacteriia</taxon>
        <taxon>Flavobacteriales</taxon>
        <taxon>Flavobacteriaceae</taxon>
        <taxon>Lutibacter</taxon>
    </lineage>
</organism>
<protein>
    <submittedName>
        <fullName evidence="1">DUF6943 family protein</fullName>
    </submittedName>
</protein>
<keyword evidence="2" id="KW-1185">Reference proteome</keyword>
<reference evidence="1 2" key="1">
    <citation type="submission" date="2024-09" db="EMBL/GenBank/DDBJ databases">
        <authorList>
            <person name="Sun Q."/>
            <person name="Mori K."/>
        </authorList>
    </citation>
    <scope>NUCLEOTIDE SEQUENCE [LARGE SCALE GENOMIC DNA]</scope>
    <source>
        <strain evidence="1 2">JCM 13034</strain>
    </source>
</reference>
<proteinExistence type="predicted"/>
<evidence type="ECO:0000313" key="2">
    <source>
        <dbReference type="Proteomes" id="UP001589665"/>
    </source>
</evidence>